<dbReference type="AlphaFoldDB" id="A0A915Y8A6"/>
<evidence type="ECO:0000313" key="1">
    <source>
        <dbReference type="EMBL" id="BDQ68763.1"/>
    </source>
</evidence>
<reference evidence="1" key="1">
    <citation type="submission" date="2022-08" db="EMBL/GenBank/DDBJ databases">
        <title>Effect of selected light wavelengths on growth and its endocrine system in the Malabar grouper Epinephelus malabaricus.</title>
        <authorList>
            <person name="Zhu Y."/>
            <person name="Fukunaga C."/>
            <person name="Udagawa S."/>
            <person name="Shimabukuro A."/>
            <person name="Takemura A."/>
        </authorList>
    </citation>
    <scope>NUCLEOTIDE SEQUENCE</scope>
    <source>
        <tissue evidence="1">Pituitary</tissue>
    </source>
</reference>
<proteinExistence type="evidence at transcript level"/>
<name>A0A915Y8A6_EPIML</name>
<dbReference type="InterPro" id="IPR009079">
    <property type="entry name" value="4_helix_cytokine-like_core"/>
</dbReference>
<protein>
    <submittedName>
        <fullName evidence="1">Growth hormone</fullName>
    </submittedName>
</protein>
<accession>A0A915Y8A6</accession>
<gene>
    <name evidence="1" type="primary">gh</name>
</gene>
<sequence length="25" mass="2859">MHKVETYLTVAKCRLSPEANCTLNH</sequence>
<dbReference type="EMBL" id="LC726488">
    <property type="protein sequence ID" value="BDQ68763.1"/>
    <property type="molecule type" value="mRNA"/>
</dbReference>
<organism evidence="1">
    <name type="scientific">Epinephelus malabaricus</name>
    <name type="common">Malabar grouper</name>
    <name type="synonym">Holocentrus malabaricus</name>
    <dbReference type="NCBI Taxonomy" id="162300"/>
    <lineage>
        <taxon>Eukaryota</taxon>
        <taxon>Metazoa</taxon>
        <taxon>Chordata</taxon>
        <taxon>Craniata</taxon>
        <taxon>Vertebrata</taxon>
        <taxon>Euteleostomi</taxon>
        <taxon>Actinopterygii</taxon>
        <taxon>Neopterygii</taxon>
        <taxon>Teleostei</taxon>
        <taxon>Neoteleostei</taxon>
        <taxon>Acanthomorphata</taxon>
        <taxon>Eupercaria</taxon>
        <taxon>Perciformes</taxon>
        <taxon>Serranoidei</taxon>
        <taxon>Serranidae</taxon>
        <taxon>Epinephelinae</taxon>
        <taxon>Epinephelini</taxon>
        <taxon>Epinephelus</taxon>
    </lineage>
</organism>
<dbReference type="SUPFAM" id="SSF47266">
    <property type="entry name" value="4-helical cytokines"/>
    <property type="match status" value="1"/>
</dbReference>